<dbReference type="EMBL" id="MBFS01002781">
    <property type="protein sequence ID" value="PVU92602.1"/>
    <property type="molecule type" value="Genomic_DNA"/>
</dbReference>
<reference evidence="1 2" key="1">
    <citation type="journal article" date="2018" name="MBio">
        <title>Comparative Genomics Reveals the Core Gene Toolbox for the Fungus-Insect Symbiosis.</title>
        <authorList>
            <person name="Wang Y."/>
            <person name="Stata M."/>
            <person name="Wang W."/>
            <person name="Stajich J.E."/>
            <person name="White M.M."/>
            <person name="Moncalvo J.M."/>
        </authorList>
    </citation>
    <scope>NUCLEOTIDE SEQUENCE [LARGE SCALE GENOMIC DNA]</scope>
    <source>
        <strain evidence="1 2">SC-DP-2</strain>
    </source>
</reference>
<organism evidence="1 2">
    <name type="scientific">Smittium megazygosporum</name>
    <dbReference type="NCBI Taxonomy" id="133381"/>
    <lineage>
        <taxon>Eukaryota</taxon>
        <taxon>Fungi</taxon>
        <taxon>Fungi incertae sedis</taxon>
        <taxon>Zoopagomycota</taxon>
        <taxon>Kickxellomycotina</taxon>
        <taxon>Harpellomycetes</taxon>
        <taxon>Harpellales</taxon>
        <taxon>Legeriomycetaceae</taxon>
        <taxon>Smittium</taxon>
    </lineage>
</organism>
<keyword evidence="2" id="KW-1185">Reference proteome</keyword>
<accession>A0A2T9YJT1</accession>
<dbReference type="Proteomes" id="UP000245609">
    <property type="component" value="Unassembled WGS sequence"/>
</dbReference>
<name>A0A2T9YJT1_9FUNG</name>
<gene>
    <name evidence="1" type="ORF">BB560_006047</name>
</gene>
<evidence type="ECO:0000313" key="1">
    <source>
        <dbReference type="EMBL" id="PVU92602.1"/>
    </source>
</evidence>
<dbReference type="AlphaFoldDB" id="A0A2T9YJT1"/>
<sequence>MSSLSSSFFCSISKTPAKVGAECNGYCDKIWPTNPLNGDEIGQIISARIPEDQNLSEMVHKFMIHSHGIAYNRDSSVCI</sequence>
<proteinExistence type="predicted"/>
<evidence type="ECO:0000313" key="2">
    <source>
        <dbReference type="Proteomes" id="UP000245609"/>
    </source>
</evidence>
<comment type="caution">
    <text evidence="1">The sequence shown here is derived from an EMBL/GenBank/DDBJ whole genome shotgun (WGS) entry which is preliminary data.</text>
</comment>
<protein>
    <submittedName>
        <fullName evidence="1">Uncharacterized protein</fullName>
    </submittedName>
</protein>